<gene>
    <name evidence="4" type="ORF">CA615_03580</name>
</gene>
<keyword evidence="1" id="KW-0812">Transmembrane</keyword>
<protein>
    <recommendedName>
        <fullName evidence="6">DUF2207 domain-containing protein</fullName>
    </recommendedName>
</protein>
<feature type="transmembrane region" description="Helical" evidence="1">
    <location>
        <begin position="14"/>
        <end position="33"/>
    </location>
</feature>
<comment type="caution">
    <text evidence="4">The sequence shown here is derived from an EMBL/GenBank/DDBJ whole genome shotgun (WGS) entry which is preliminary data.</text>
</comment>
<organism evidence="4 5">
    <name type="scientific">Methanosphaera stadtmanae</name>
    <dbReference type="NCBI Taxonomy" id="2317"/>
    <lineage>
        <taxon>Archaea</taxon>
        <taxon>Methanobacteriati</taxon>
        <taxon>Methanobacteriota</taxon>
        <taxon>Methanomada group</taxon>
        <taxon>Methanobacteria</taxon>
        <taxon>Methanobacteriales</taxon>
        <taxon>Methanobacteriaceae</taxon>
        <taxon>Methanosphaera</taxon>
    </lineage>
</organism>
<reference evidence="4 5" key="1">
    <citation type="submission" date="2017-05" db="EMBL/GenBank/DDBJ databases">
        <title>Host range expansion of the Methanosphaera genus to humans and monogastric animals involves recent and extensive reduction in genome content.</title>
        <authorList>
            <person name="Hoedt E.C."/>
            <person name="Volmer J.G."/>
            <person name="Parks D.H."/>
            <person name="Rosewarne C.P."/>
            <person name="Denman S.E."/>
            <person name="Mcsweeney C.S."/>
            <person name="O Cuiv P."/>
            <person name="Hugenholtz P."/>
            <person name="Tyson G.W."/>
            <person name="Morrison M."/>
        </authorList>
    </citation>
    <scope>NUCLEOTIDE SEQUENCE [LARGE SCALE GENOMIC DNA]</scope>
    <source>
        <strain evidence="4 5">PA5</strain>
    </source>
</reference>
<dbReference type="Pfam" id="PF09972">
    <property type="entry name" value="DUF2207"/>
    <property type="match status" value="1"/>
</dbReference>
<evidence type="ECO:0000256" key="1">
    <source>
        <dbReference type="SAM" id="Phobius"/>
    </source>
</evidence>
<evidence type="ECO:0000259" key="3">
    <source>
        <dbReference type="Pfam" id="PF20990"/>
    </source>
</evidence>
<evidence type="ECO:0008006" key="6">
    <source>
        <dbReference type="Google" id="ProtNLM"/>
    </source>
</evidence>
<feature type="domain" description="DUF2207" evidence="2">
    <location>
        <begin position="42"/>
        <end position="204"/>
    </location>
</feature>
<dbReference type="EMBL" id="NGJK01000034">
    <property type="protein sequence ID" value="RAP03191.1"/>
    <property type="molecule type" value="Genomic_DNA"/>
</dbReference>
<evidence type="ECO:0000259" key="2">
    <source>
        <dbReference type="Pfam" id="PF09972"/>
    </source>
</evidence>
<dbReference type="Proteomes" id="UP000248557">
    <property type="component" value="Unassembled WGS sequence"/>
</dbReference>
<feature type="transmembrane region" description="Helical" evidence="1">
    <location>
        <begin position="260"/>
        <end position="281"/>
    </location>
</feature>
<proteinExistence type="predicted"/>
<dbReference type="InterPro" id="IPR018702">
    <property type="entry name" value="DUF2207"/>
</dbReference>
<keyword evidence="1" id="KW-1133">Transmembrane helix</keyword>
<dbReference type="RefSeq" id="WP_112149481.1">
    <property type="nucleotide sequence ID" value="NZ_NGJK01000034.1"/>
</dbReference>
<dbReference type="Pfam" id="PF20990">
    <property type="entry name" value="DUF2207_C"/>
    <property type="match status" value="1"/>
</dbReference>
<feature type="domain" description="Predicted membrane protein YciQ-like C-terminal" evidence="3">
    <location>
        <begin position="296"/>
        <end position="532"/>
    </location>
</feature>
<keyword evidence="1" id="KW-0472">Membrane</keyword>
<sequence length="558" mass="65221">MKSKGCNDIMDKKVIGGYCVCFLLIIILLLFMISGNSSPYGIKNGDIHLEVQDNGLLKVQEVYTYTIKETVDTINRTIERDNGENISNLKVYTSGAYSEFNIEENSNSTNITTFLYKDESKNQKINNKEITVVYEYDLTQALKLYNDVGIFQYKLYDNKEVVPINNLSFKINYPSKEGVNFWINPYDVAENTKFHWENSSLIIENISTNFMTNNIEFSSTIPKNEFSINNTYATIIDDTKAEDITKAQENYENNYKRNNIVLPLFSVIEIMSLLLPIGVYIKYRRKPKLTFKEIEEPPTDDKPIFVNSIIYSTQIIRGRPNINALKAVILDLIEKNVLSYNLYEDTIILKIITNKKDLLDYELEALNLLKLFEDENNCINLNKIKIQLKKGNNSKIYTKKIKKWEENYQEQNDISKFIDNTYLDIFFKYGKILLIILIIPVILNLVAPHPFFIYNIITGIIMIIVYFILGKMLSRVNWTEYGMEYYLKWMAFRKYLNDLSLIKEHPPESKNWNKYIIYATALGCEDCILKSMKDLNLKNNLYNFYHIGGIKLLNRIFE</sequence>
<name>A0A328PYV0_9EURY</name>
<evidence type="ECO:0000313" key="4">
    <source>
        <dbReference type="EMBL" id="RAP03191.1"/>
    </source>
</evidence>
<accession>A0A328PYV0</accession>
<feature type="transmembrane region" description="Helical" evidence="1">
    <location>
        <begin position="426"/>
        <end position="446"/>
    </location>
</feature>
<feature type="transmembrane region" description="Helical" evidence="1">
    <location>
        <begin position="452"/>
        <end position="469"/>
    </location>
</feature>
<dbReference type="InterPro" id="IPR048389">
    <property type="entry name" value="YciQ-like_C"/>
</dbReference>
<evidence type="ECO:0000313" key="5">
    <source>
        <dbReference type="Proteomes" id="UP000248557"/>
    </source>
</evidence>
<dbReference type="AlphaFoldDB" id="A0A328PYV0"/>